<accession>A0A2I0TSY3</accession>
<feature type="region of interest" description="Disordered" evidence="1">
    <location>
        <begin position="80"/>
        <end position="104"/>
    </location>
</feature>
<reference evidence="3" key="1">
    <citation type="submission" date="2017-11" db="EMBL/GenBank/DDBJ databases">
        <authorList>
            <person name="Lima N.C."/>
            <person name="Parody-Merino A.M."/>
            <person name="Battley P.F."/>
            <person name="Fidler A.E."/>
            <person name="Prosdocimi F."/>
        </authorList>
    </citation>
    <scope>NUCLEOTIDE SEQUENCE [LARGE SCALE GENOMIC DNA]</scope>
</reference>
<evidence type="ECO:0000256" key="1">
    <source>
        <dbReference type="SAM" id="MobiDB-lite"/>
    </source>
</evidence>
<keyword evidence="2" id="KW-0695">RNA-directed DNA polymerase</keyword>
<sequence>MTWVRGRCILSTFADDTKLGGVVGTLEGCATIQQDPDRLESWVEKNLMKFNKGKCRVLHLGMNNPMHRYRYHGDHAAPEVLREQGPGDVKPRSSERDVQDKPSTGRVMLLNECQVIQR</sequence>
<feature type="compositionally biased region" description="Basic and acidic residues" evidence="1">
    <location>
        <begin position="89"/>
        <end position="100"/>
    </location>
</feature>
<evidence type="ECO:0000313" key="3">
    <source>
        <dbReference type="Proteomes" id="UP000233556"/>
    </source>
</evidence>
<dbReference type="AlphaFoldDB" id="A0A2I0TSY3"/>
<dbReference type="Proteomes" id="UP000233556">
    <property type="component" value="Unassembled WGS sequence"/>
</dbReference>
<gene>
    <name evidence="2" type="ORF">llap_12846</name>
</gene>
<name>A0A2I0TSY3_LIMLA</name>
<organism evidence="2 3">
    <name type="scientific">Limosa lapponica baueri</name>
    <dbReference type="NCBI Taxonomy" id="1758121"/>
    <lineage>
        <taxon>Eukaryota</taxon>
        <taxon>Metazoa</taxon>
        <taxon>Chordata</taxon>
        <taxon>Craniata</taxon>
        <taxon>Vertebrata</taxon>
        <taxon>Euteleostomi</taxon>
        <taxon>Archelosauria</taxon>
        <taxon>Archosauria</taxon>
        <taxon>Dinosauria</taxon>
        <taxon>Saurischia</taxon>
        <taxon>Theropoda</taxon>
        <taxon>Coelurosauria</taxon>
        <taxon>Aves</taxon>
        <taxon>Neognathae</taxon>
        <taxon>Neoaves</taxon>
        <taxon>Charadriiformes</taxon>
        <taxon>Scolopacidae</taxon>
        <taxon>Limosa</taxon>
    </lineage>
</organism>
<keyword evidence="3" id="KW-1185">Reference proteome</keyword>
<dbReference type="PANTHER" id="PTHR33332">
    <property type="entry name" value="REVERSE TRANSCRIPTASE DOMAIN-CONTAINING PROTEIN"/>
    <property type="match status" value="1"/>
</dbReference>
<dbReference type="OrthoDB" id="21144at2759"/>
<dbReference type="EMBL" id="KZ507432">
    <property type="protein sequence ID" value="PKU36853.1"/>
    <property type="molecule type" value="Genomic_DNA"/>
</dbReference>
<keyword evidence="2" id="KW-0548">Nucleotidyltransferase</keyword>
<proteinExistence type="predicted"/>
<protein>
    <submittedName>
        <fullName evidence="2">Rna-directed dna polymerase from mobile element jockey-like</fullName>
    </submittedName>
</protein>
<dbReference type="GO" id="GO:0003964">
    <property type="term" value="F:RNA-directed DNA polymerase activity"/>
    <property type="evidence" value="ECO:0007669"/>
    <property type="project" value="UniProtKB-KW"/>
</dbReference>
<keyword evidence="2" id="KW-0808">Transferase</keyword>
<reference evidence="3" key="2">
    <citation type="submission" date="2017-12" db="EMBL/GenBank/DDBJ databases">
        <title>Genome sequence of the Bar-tailed Godwit (Limosa lapponica baueri).</title>
        <authorList>
            <person name="Lima N.C.B."/>
            <person name="Parody-Merino A.M."/>
            <person name="Battley P.F."/>
            <person name="Fidler A.E."/>
            <person name="Prosdocimi F."/>
        </authorList>
    </citation>
    <scope>NUCLEOTIDE SEQUENCE [LARGE SCALE GENOMIC DNA]</scope>
</reference>
<evidence type="ECO:0000313" key="2">
    <source>
        <dbReference type="EMBL" id="PKU36853.1"/>
    </source>
</evidence>